<sequence>MTRRVLMIAYHFPPLTGGSGLQRTLRFAQHLPAEGWEPIVIAPQTRAYPQVASDLLSEISSEVRIERAFALDAARHLAIFGRYPRALALPDRWVSWWLGAVPLGLKLIRRHRPQAIWSTCPIATAHLIGATLQRLSGLPWVADMRDPLVQDTHPSDWRVRRAYAALERRMVDRASRVVFVTPGLARHYQVQYPSLDAARVRVIENGFDEDSFARLEAAKRMPVPVEDAFVLVHSGLVYPTARDPRALFLALRRIADSGILDSLHFNVVFRASGRDTEIAALADELGVSRWISLAPAVGYVEALSEMCGVHGLLLMQSAMCNDQIPAKTYEYLRAGRPILALTDERGDTGRLLRSFGIDSIAPLDDARAIAVVLTRFIERVRSGEAPIAPCEHLMKYSRQRLTRSLAQVLDDVAAQDAA</sequence>
<name>A0A011N8F9_9PROT</name>
<evidence type="ECO:0000313" key="3">
    <source>
        <dbReference type="Proteomes" id="UP000021816"/>
    </source>
</evidence>
<dbReference type="STRING" id="1454003.AW10_02739"/>
<proteinExistence type="predicted"/>
<accession>A0A011N8F9</accession>
<dbReference type="PATRIC" id="fig|1454003.3.peg.2792"/>
<gene>
    <name evidence="2" type="ORF">AW10_02739</name>
</gene>
<evidence type="ECO:0000313" key="2">
    <source>
        <dbReference type="EMBL" id="EXI78868.1"/>
    </source>
</evidence>
<dbReference type="Pfam" id="PF13579">
    <property type="entry name" value="Glyco_trans_4_4"/>
    <property type="match status" value="1"/>
</dbReference>
<comment type="caution">
    <text evidence="2">The sequence shown here is derived from an EMBL/GenBank/DDBJ whole genome shotgun (WGS) entry which is preliminary data.</text>
</comment>
<evidence type="ECO:0000259" key="1">
    <source>
        <dbReference type="Pfam" id="PF13579"/>
    </source>
</evidence>
<dbReference type="GO" id="GO:0016757">
    <property type="term" value="F:glycosyltransferase activity"/>
    <property type="evidence" value="ECO:0007669"/>
    <property type="project" value="UniProtKB-ARBA"/>
</dbReference>
<dbReference type="SUPFAM" id="SSF53756">
    <property type="entry name" value="UDP-Glycosyltransferase/glycogen phosphorylase"/>
    <property type="match status" value="1"/>
</dbReference>
<dbReference type="Gene3D" id="3.40.50.2000">
    <property type="entry name" value="Glycogen Phosphorylase B"/>
    <property type="match status" value="1"/>
</dbReference>
<organism evidence="2 3">
    <name type="scientific">Candidatus Accumulibacter appositus</name>
    <dbReference type="NCBI Taxonomy" id="1454003"/>
    <lineage>
        <taxon>Bacteria</taxon>
        <taxon>Pseudomonadati</taxon>
        <taxon>Pseudomonadota</taxon>
        <taxon>Betaproteobacteria</taxon>
        <taxon>Candidatus Accumulibacter</taxon>
    </lineage>
</organism>
<dbReference type="Proteomes" id="UP000021816">
    <property type="component" value="Unassembled WGS sequence"/>
</dbReference>
<feature type="domain" description="Glycosyltransferase subfamily 4-like N-terminal" evidence="1">
    <location>
        <begin position="22"/>
        <end position="206"/>
    </location>
</feature>
<protein>
    <recommendedName>
        <fullName evidence="1">Glycosyltransferase subfamily 4-like N-terminal domain-containing protein</fullName>
    </recommendedName>
</protein>
<reference evidence="2 3" key="1">
    <citation type="submission" date="2014-02" db="EMBL/GenBank/DDBJ databases">
        <title>Expanding our view of genomic diversity in Candidatus Accumulibacter clades.</title>
        <authorList>
            <person name="Skennerton C.T."/>
            <person name="Barr J.J."/>
            <person name="Slater F.R."/>
            <person name="Bond P.L."/>
            <person name="Tyson G.W."/>
        </authorList>
    </citation>
    <scope>NUCLEOTIDE SEQUENCE [LARGE SCALE GENOMIC DNA]</scope>
    <source>
        <strain evidence="3">BA-92</strain>
    </source>
</reference>
<dbReference type="EMBL" id="JEMX01000063">
    <property type="protein sequence ID" value="EXI78868.1"/>
    <property type="molecule type" value="Genomic_DNA"/>
</dbReference>
<dbReference type="AlphaFoldDB" id="A0A011N8F9"/>
<dbReference type="InterPro" id="IPR028098">
    <property type="entry name" value="Glyco_trans_4-like_N"/>
</dbReference>